<dbReference type="PANTHER" id="PTHR42961">
    <property type="entry name" value="IRON-SULFUR PROTEIN NUBPL"/>
    <property type="match status" value="1"/>
</dbReference>
<keyword evidence="6" id="KW-0378">Hydrolase</keyword>
<dbReference type="HAMAP" id="MF_02040">
    <property type="entry name" value="Mrp_NBP35"/>
    <property type="match status" value="1"/>
</dbReference>
<sequence>MTLYPTLITQALATVRYPGNGKNIVENSMVADDIRIDGDTVSFTLIFDKPTDPFMKSVAKAAEAAIHTHISPQVAVTVHTAARQPAPAAPAPILPGVKNIVGISSGKGGVGKSTVAANLATALAREGYRVGLLDADIFGPSVPKMFGIEDEQLYIHEVDGRQMIIPIERYGVKVLSIGFLVDKDKAVMWRGSMASNALKQLIAEADWGELDYFLIDMPPGTSDIHLTLVQTLGMTGIVVVTTPQEVALADARKGISMFRDEKVNVPILGLVENMAYFTPAPHPDERYYIFGREGGIRLAEHLGVRLLAQIPLVGSIADSGDNGSPIALSDTVTGTAFAHLAHEVIDAVAERNSTLPPTTKVELKH</sequence>
<dbReference type="CDD" id="cd02037">
    <property type="entry name" value="Mrp_NBP35"/>
    <property type="match status" value="1"/>
</dbReference>
<keyword evidence="1 6" id="KW-0479">Metal-binding</keyword>
<dbReference type="Proteomes" id="UP000297635">
    <property type="component" value="Unassembled WGS sequence"/>
</dbReference>
<dbReference type="RefSeq" id="WP_135471263.1">
    <property type="nucleotide sequence ID" value="NZ_CASJDB010000012.1"/>
</dbReference>
<name>A0A4Z0VAA5_9BACT</name>
<comment type="similarity">
    <text evidence="6">Belongs to the Mrp/NBP35 ATP-binding proteins family.</text>
</comment>
<dbReference type="FunFam" id="3.40.50.300:FF:001119">
    <property type="entry name" value="Iron-sulfur cluster carrier protein"/>
    <property type="match status" value="1"/>
</dbReference>
<dbReference type="InterPro" id="IPR044304">
    <property type="entry name" value="NUBPL-like"/>
</dbReference>
<protein>
    <recommendedName>
        <fullName evidence="6">Iron-sulfur cluster carrier protein</fullName>
    </recommendedName>
</protein>
<feature type="binding site" evidence="6">
    <location>
        <begin position="106"/>
        <end position="113"/>
    </location>
    <ligand>
        <name>ATP</name>
        <dbReference type="ChEBI" id="CHEBI:30616"/>
    </ligand>
</feature>
<comment type="function">
    <text evidence="6">Binds and transfers iron-sulfur (Fe-S) clusters to target apoproteins. Can hydrolyze ATP.</text>
</comment>
<dbReference type="GO" id="GO:0005524">
    <property type="term" value="F:ATP binding"/>
    <property type="evidence" value="ECO:0007669"/>
    <property type="project" value="UniProtKB-UniRule"/>
</dbReference>
<evidence type="ECO:0000256" key="6">
    <source>
        <dbReference type="HAMAP-Rule" id="MF_02040"/>
    </source>
</evidence>
<dbReference type="InterPro" id="IPR033756">
    <property type="entry name" value="YlxH/NBP35"/>
</dbReference>
<dbReference type="InterPro" id="IPR019591">
    <property type="entry name" value="Mrp/NBP35_ATP-bd"/>
</dbReference>
<comment type="subunit">
    <text evidence="6">Homodimer.</text>
</comment>
<dbReference type="GO" id="GO:0046872">
    <property type="term" value="F:metal ion binding"/>
    <property type="evidence" value="ECO:0007669"/>
    <property type="project" value="UniProtKB-KW"/>
</dbReference>
<gene>
    <name evidence="8" type="ORF">EZ315_05890</name>
</gene>
<dbReference type="GO" id="GO:0051539">
    <property type="term" value="F:4 iron, 4 sulfur cluster binding"/>
    <property type="evidence" value="ECO:0007669"/>
    <property type="project" value="TreeGrafter"/>
</dbReference>
<reference evidence="8 9" key="1">
    <citation type="submission" date="2019-02" db="EMBL/GenBank/DDBJ databases">
        <title>Isolation and identification of novel species under the genus Muribaculum.</title>
        <authorList>
            <person name="Miyake S."/>
            <person name="Ding Y."/>
            <person name="Low A."/>
            <person name="Soh M."/>
            <person name="Seedorf H."/>
        </authorList>
    </citation>
    <scope>NUCLEOTIDE SEQUENCE [LARGE SCALE GENOMIC DNA]</scope>
    <source>
        <strain evidence="8 9">TLL-A3</strain>
    </source>
</reference>
<dbReference type="GO" id="GO:0140663">
    <property type="term" value="F:ATP-dependent FeS chaperone activity"/>
    <property type="evidence" value="ECO:0007669"/>
    <property type="project" value="InterPro"/>
</dbReference>
<keyword evidence="2 6" id="KW-0547">Nucleotide-binding</keyword>
<evidence type="ECO:0000256" key="2">
    <source>
        <dbReference type="ARBA" id="ARBA00022741"/>
    </source>
</evidence>
<evidence type="ECO:0000256" key="4">
    <source>
        <dbReference type="ARBA" id="ARBA00023004"/>
    </source>
</evidence>
<dbReference type="GO" id="GO:0016887">
    <property type="term" value="F:ATP hydrolysis activity"/>
    <property type="evidence" value="ECO:0007669"/>
    <property type="project" value="UniProtKB-UniRule"/>
</dbReference>
<evidence type="ECO:0000256" key="1">
    <source>
        <dbReference type="ARBA" id="ARBA00022723"/>
    </source>
</evidence>
<dbReference type="Gene3D" id="3.40.50.300">
    <property type="entry name" value="P-loop containing nucleotide triphosphate hydrolases"/>
    <property type="match status" value="1"/>
</dbReference>
<dbReference type="GeneID" id="82149319"/>
<dbReference type="InterPro" id="IPR034904">
    <property type="entry name" value="FSCA_dom_sf"/>
</dbReference>
<dbReference type="InterPro" id="IPR027417">
    <property type="entry name" value="P-loop_NTPase"/>
</dbReference>
<dbReference type="Gene3D" id="3.30.300.130">
    <property type="entry name" value="Fe-S cluster assembly (FSCA)"/>
    <property type="match status" value="1"/>
</dbReference>
<dbReference type="AlphaFoldDB" id="A0A4Z0VAA5"/>
<dbReference type="InterPro" id="IPR002744">
    <property type="entry name" value="MIP18-like"/>
</dbReference>
<keyword evidence="5 6" id="KW-0411">Iron-sulfur</keyword>
<dbReference type="Pfam" id="PF01883">
    <property type="entry name" value="FeS_assembly_P"/>
    <property type="match status" value="1"/>
</dbReference>
<comment type="caution">
    <text evidence="8">The sequence shown here is derived from an EMBL/GenBank/DDBJ whole genome shotgun (WGS) entry which is preliminary data.</text>
</comment>
<keyword evidence="9" id="KW-1185">Reference proteome</keyword>
<accession>A0A4Z0VAA5</accession>
<dbReference type="SUPFAM" id="SSF52540">
    <property type="entry name" value="P-loop containing nucleoside triphosphate hydrolases"/>
    <property type="match status" value="1"/>
</dbReference>
<evidence type="ECO:0000256" key="5">
    <source>
        <dbReference type="ARBA" id="ARBA00023014"/>
    </source>
</evidence>
<evidence type="ECO:0000313" key="9">
    <source>
        <dbReference type="Proteomes" id="UP000297635"/>
    </source>
</evidence>
<organism evidence="8 9">
    <name type="scientific">Duncaniella freteri</name>
    <dbReference type="NCBI Taxonomy" id="2530391"/>
    <lineage>
        <taxon>Bacteria</taxon>
        <taxon>Pseudomonadati</taxon>
        <taxon>Bacteroidota</taxon>
        <taxon>Bacteroidia</taxon>
        <taxon>Bacteroidales</taxon>
        <taxon>Muribaculaceae</taxon>
        <taxon>Duncaniella</taxon>
    </lineage>
</organism>
<dbReference type="Pfam" id="PF10609">
    <property type="entry name" value="ParA"/>
    <property type="match status" value="1"/>
</dbReference>
<dbReference type="EMBL" id="SJSA01000001">
    <property type="protein sequence ID" value="TGG40250.1"/>
    <property type="molecule type" value="Genomic_DNA"/>
</dbReference>
<feature type="domain" description="MIP18 family-like" evidence="7">
    <location>
        <begin position="8"/>
        <end position="77"/>
    </location>
</feature>
<proteinExistence type="inferred from homology"/>
<dbReference type="SUPFAM" id="SSF117916">
    <property type="entry name" value="Fe-S cluster assembly (FSCA) domain-like"/>
    <property type="match status" value="1"/>
</dbReference>
<dbReference type="GO" id="GO:0016226">
    <property type="term" value="P:iron-sulfur cluster assembly"/>
    <property type="evidence" value="ECO:0007669"/>
    <property type="project" value="InterPro"/>
</dbReference>
<evidence type="ECO:0000313" key="8">
    <source>
        <dbReference type="EMBL" id="TGG40250.1"/>
    </source>
</evidence>
<dbReference type="PANTHER" id="PTHR42961:SF2">
    <property type="entry name" value="IRON-SULFUR PROTEIN NUBPL"/>
    <property type="match status" value="1"/>
</dbReference>
<keyword evidence="4 6" id="KW-0408">Iron</keyword>
<evidence type="ECO:0000259" key="7">
    <source>
        <dbReference type="Pfam" id="PF01883"/>
    </source>
</evidence>
<evidence type="ECO:0000256" key="3">
    <source>
        <dbReference type="ARBA" id="ARBA00022840"/>
    </source>
</evidence>
<keyword evidence="3 6" id="KW-0067">ATP-binding</keyword>